<dbReference type="EMBL" id="CP002930">
    <property type="protein sequence ID" value="AFY01558.1"/>
    <property type="molecule type" value="Genomic_DNA"/>
</dbReference>
<name>K7YV73_BDEBC</name>
<gene>
    <name evidence="1" type="ORF">Bdt_1871</name>
</gene>
<proteinExistence type="predicted"/>
<dbReference type="AlphaFoldDB" id="K7YV73"/>
<evidence type="ECO:0000313" key="1">
    <source>
        <dbReference type="EMBL" id="AFY01558.1"/>
    </source>
</evidence>
<accession>K7YV73</accession>
<dbReference type="Proteomes" id="UP000010074">
    <property type="component" value="Chromosome"/>
</dbReference>
<sequence>MQNLNPDGCYAADKNGTHGIGFLFDNLTALSRLETSQRMPGLFAFVQTGLELMIQA</sequence>
<dbReference type="HOGENOM" id="CLU_3004871_0_0_7"/>
<protein>
    <submittedName>
        <fullName evidence="1">Uncharacterized protein</fullName>
    </submittedName>
</protein>
<evidence type="ECO:0000313" key="2">
    <source>
        <dbReference type="Proteomes" id="UP000010074"/>
    </source>
</evidence>
<reference evidence="1 2" key="1">
    <citation type="journal article" date="2012" name="BMC Genomics">
        <title>Genome analysis of a simultaneously predatory and prey-independent, novel Bdellovibrio bacteriovorus from the River Tiber, supports in silico predictions of both ancient and recent lateral gene transfer from diverse bacteria.</title>
        <authorList>
            <person name="Hobley L."/>
            <person name="Lerner T.R."/>
            <person name="Williams L.E."/>
            <person name="Lambert C."/>
            <person name="Till R."/>
            <person name="Milner D.S."/>
            <person name="Basford S.M."/>
            <person name="Capeness M.J."/>
            <person name="Fenton A.K."/>
            <person name="Atterbury R.J."/>
            <person name="Harris M.A."/>
            <person name="Sockett R.E."/>
        </authorList>
    </citation>
    <scope>NUCLEOTIDE SEQUENCE [LARGE SCALE GENOMIC DNA]</scope>
    <source>
        <strain evidence="1 2">Tiberius</strain>
    </source>
</reference>
<organism evidence="1 2">
    <name type="scientific">Bdellovibrio bacteriovorus str. Tiberius</name>
    <dbReference type="NCBI Taxonomy" id="1069642"/>
    <lineage>
        <taxon>Bacteria</taxon>
        <taxon>Pseudomonadati</taxon>
        <taxon>Bdellovibrionota</taxon>
        <taxon>Bdellovibrionia</taxon>
        <taxon>Bdellovibrionales</taxon>
        <taxon>Pseudobdellovibrionaceae</taxon>
        <taxon>Bdellovibrio</taxon>
    </lineage>
</organism>
<dbReference type="KEGG" id="bbat:Bdt_1871"/>